<feature type="compositionally biased region" description="Gly residues" evidence="1">
    <location>
        <begin position="270"/>
        <end position="279"/>
    </location>
</feature>
<feature type="transmembrane region" description="Helical" evidence="2">
    <location>
        <begin position="239"/>
        <end position="261"/>
    </location>
</feature>
<evidence type="ECO:0000313" key="4">
    <source>
        <dbReference type="Proteomes" id="UP000295680"/>
    </source>
</evidence>
<gene>
    <name evidence="3" type="ORF">EV192_1166</name>
</gene>
<evidence type="ECO:0000256" key="1">
    <source>
        <dbReference type="SAM" id="MobiDB-lite"/>
    </source>
</evidence>
<accession>A0A4R2IRZ6</accession>
<dbReference type="Proteomes" id="UP000295680">
    <property type="component" value="Unassembled WGS sequence"/>
</dbReference>
<proteinExistence type="predicted"/>
<keyword evidence="2" id="KW-0472">Membrane</keyword>
<comment type="caution">
    <text evidence="3">The sequence shown here is derived from an EMBL/GenBank/DDBJ whole genome shotgun (WGS) entry which is preliminary data.</text>
</comment>
<dbReference type="RefSeq" id="WP_132125375.1">
    <property type="nucleotide sequence ID" value="NZ_SLWS01000016.1"/>
</dbReference>
<keyword evidence="4" id="KW-1185">Reference proteome</keyword>
<feature type="region of interest" description="Disordered" evidence="1">
    <location>
        <begin position="265"/>
        <end position="286"/>
    </location>
</feature>
<evidence type="ECO:0000313" key="3">
    <source>
        <dbReference type="EMBL" id="TCO47954.1"/>
    </source>
</evidence>
<sequence>MRLVRLGDETSTIGADVRAALASWGRGGAVVGGIALVGCRPPDCPEPVEAVVILPRGLLVVIGVDLPDPAMRMDAPVDGPWRIDGWPLVREDGAVNPAVEGLNAAAAVAARLQAQRVEPMPVGTVIAVGPYVARVSQPTTDLARGIRIMHPEPKTLLNAARELAVYERRCPVHQANVIVAALAPDLPPFTPEELADEGFEVAAGPDMSAASTLLIPRVPPEAALPAAPSPRLGGGTYRWVPVVAMAALAVLLMTAIVAGLASTGDSSGSASGGPAGPGPTGSQATRSQVIDGVTFTPKGLLNDNDCARRAIGDIQVWLQQHPCSSLVRSRYETTVKQDAAVFIADIVFANDATAGDFLKVANTTGTGTLVDASTEGMPWPGNRRPIFDAAAYATKRIDSRVRIAQVAWFDKASTPTDPVLQTTARQALELPAP</sequence>
<name>A0A4R2IRZ6_9PSEU</name>
<dbReference type="OrthoDB" id="3663113at2"/>
<evidence type="ECO:0000256" key="2">
    <source>
        <dbReference type="SAM" id="Phobius"/>
    </source>
</evidence>
<protein>
    <submittedName>
        <fullName evidence="3">Uncharacterized protein</fullName>
    </submittedName>
</protein>
<keyword evidence="2" id="KW-1133">Transmembrane helix</keyword>
<dbReference type="EMBL" id="SLWS01000016">
    <property type="protein sequence ID" value="TCO47954.1"/>
    <property type="molecule type" value="Genomic_DNA"/>
</dbReference>
<reference evidence="3 4" key="1">
    <citation type="submission" date="2019-03" db="EMBL/GenBank/DDBJ databases">
        <title>Genomic Encyclopedia of Type Strains, Phase IV (KMG-IV): sequencing the most valuable type-strain genomes for metagenomic binning, comparative biology and taxonomic classification.</title>
        <authorList>
            <person name="Goeker M."/>
        </authorList>
    </citation>
    <scope>NUCLEOTIDE SEQUENCE [LARGE SCALE GENOMIC DNA]</scope>
    <source>
        <strain evidence="3 4">DSM 45934</strain>
    </source>
</reference>
<keyword evidence="2" id="KW-0812">Transmembrane</keyword>
<organism evidence="3 4">
    <name type="scientific">Actinocrispum wychmicini</name>
    <dbReference type="NCBI Taxonomy" id="1213861"/>
    <lineage>
        <taxon>Bacteria</taxon>
        <taxon>Bacillati</taxon>
        <taxon>Actinomycetota</taxon>
        <taxon>Actinomycetes</taxon>
        <taxon>Pseudonocardiales</taxon>
        <taxon>Pseudonocardiaceae</taxon>
        <taxon>Actinocrispum</taxon>
    </lineage>
</organism>
<dbReference type="AlphaFoldDB" id="A0A4R2IRZ6"/>